<feature type="region of interest" description="Disordered" evidence="1">
    <location>
        <begin position="29"/>
        <end position="62"/>
    </location>
</feature>
<accession>A0A5N5FPM8</accession>
<protein>
    <submittedName>
        <fullName evidence="2">Uncharacterized protein</fullName>
    </submittedName>
</protein>
<reference evidence="3" key="2">
    <citation type="submission" date="2019-10" db="EMBL/GenBank/DDBJ databases">
        <title>A de novo genome assembly of a pear dwarfing rootstock.</title>
        <authorList>
            <person name="Wang F."/>
            <person name="Wang J."/>
            <person name="Li S."/>
            <person name="Zhang Y."/>
            <person name="Fang M."/>
            <person name="Ma L."/>
            <person name="Zhao Y."/>
            <person name="Jiang S."/>
        </authorList>
    </citation>
    <scope>NUCLEOTIDE SEQUENCE [LARGE SCALE GENOMIC DNA]</scope>
</reference>
<comment type="caution">
    <text evidence="2">The sequence shown here is derived from an EMBL/GenBank/DDBJ whole genome shotgun (WGS) entry which is preliminary data.</text>
</comment>
<evidence type="ECO:0000313" key="2">
    <source>
        <dbReference type="EMBL" id="KAB2605045.1"/>
    </source>
</evidence>
<reference evidence="2 3" key="1">
    <citation type="submission" date="2019-09" db="EMBL/GenBank/DDBJ databases">
        <authorList>
            <person name="Ou C."/>
        </authorList>
    </citation>
    <scope>NUCLEOTIDE SEQUENCE [LARGE SCALE GENOMIC DNA]</scope>
    <source>
        <strain evidence="2">S2</strain>
        <tissue evidence="2">Leaf</tissue>
    </source>
</reference>
<gene>
    <name evidence="2" type="ORF">D8674_004762</name>
</gene>
<proteinExistence type="predicted"/>
<evidence type="ECO:0000256" key="1">
    <source>
        <dbReference type="SAM" id="MobiDB-lite"/>
    </source>
</evidence>
<dbReference type="EMBL" id="SMOL01000559">
    <property type="protein sequence ID" value="KAB2605045.1"/>
    <property type="molecule type" value="Genomic_DNA"/>
</dbReference>
<evidence type="ECO:0000313" key="3">
    <source>
        <dbReference type="Proteomes" id="UP000327157"/>
    </source>
</evidence>
<reference evidence="2 3" key="3">
    <citation type="submission" date="2019-11" db="EMBL/GenBank/DDBJ databases">
        <title>A de novo genome assembly of a pear dwarfing rootstock.</title>
        <authorList>
            <person name="Wang F."/>
            <person name="Wang J."/>
            <person name="Li S."/>
            <person name="Zhang Y."/>
            <person name="Fang M."/>
            <person name="Ma L."/>
            <person name="Zhao Y."/>
            <person name="Jiang S."/>
        </authorList>
    </citation>
    <scope>NUCLEOTIDE SEQUENCE [LARGE SCALE GENOMIC DNA]</scope>
    <source>
        <strain evidence="2">S2</strain>
        <tissue evidence="2">Leaf</tissue>
    </source>
</reference>
<feature type="compositionally biased region" description="Basic residues" evidence="1">
    <location>
        <begin position="35"/>
        <end position="47"/>
    </location>
</feature>
<sequence length="113" mass="12979">MRQKWARFPTCGKNGHVFQCANRARFPMREQGTLTKHRNGHASRGAKRGMLPDAQKGARLSSHEHGTLYEVHIGARCSMCECHPPHYNEWYRTPDNYSELYRTPATVSPVEPQ</sequence>
<name>A0A5N5FPM8_9ROSA</name>
<keyword evidence="3" id="KW-1185">Reference proteome</keyword>
<dbReference type="Proteomes" id="UP000327157">
    <property type="component" value="Chromosome 11"/>
</dbReference>
<dbReference type="AlphaFoldDB" id="A0A5N5FPM8"/>
<organism evidence="2 3">
    <name type="scientific">Pyrus ussuriensis x Pyrus communis</name>
    <dbReference type="NCBI Taxonomy" id="2448454"/>
    <lineage>
        <taxon>Eukaryota</taxon>
        <taxon>Viridiplantae</taxon>
        <taxon>Streptophyta</taxon>
        <taxon>Embryophyta</taxon>
        <taxon>Tracheophyta</taxon>
        <taxon>Spermatophyta</taxon>
        <taxon>Magnoliopsida</taxon>
        <taxon>eudicotyledons</taxon>
        <taxon>Gunneridae</taxon>
        <taxon>Pentapetalae</taxon>
        <taxon>rosids</taxon>
        <taxon>fabids</taxon>
        <taxon>Rosales</taxon>
        <taxon>Rosaceae</taxon>
        <taxon>Amygdaloideae</taxon>
        <taxon>Maleae</taxon>
        <taxon>Pyrus</taxon>
    </lineage>
</organism>